<feature type="domain" description="Tetrapyrrole methylase" evidence="7">
    <location>
        <begin position="13"/>
        <end position="212"/>
    </location>
</feature>
<comment type="catalytic activity">
    <reaction evidence="6">
        <text>cytidine(1402) in 16S rRNA + S-adenosyl-L-methionine = 2'-O-methylcytidine(1402) in 16S rRNA + S-adenosyl-L-homocysteine + H(+)</text>
        <dbReference type="Rhea" id="RHEA:42924"/>
        <dbReference type="Rhea" id="RHEA-COMP:10285"/>
        <dbReference type="Rhea" id="RHEA-COMP:10286"/>
        <dbReference type="ChEBI" id="CHEBI:15378"/>
        <dbReference type="ChEBI" id="CHEBI:57856"/>
        <dbReference type="ChEBI" id="CHEBI:59789"/>
        <dbReference type="ChEBI" id="CHEBI:74495"/>
        <dbReference type="ChEBI" id="CHEBI:82748"/>
        <dbReference type="EC" id="2.1.1.198"/>
    </reaction>
</comment>
<dbReference type="AlphaFoldDB" id="A0A1G6P2E9"/>
<gene>
    <name evidence="6" type="primary">rsmI</name>
    <name evidence="8" type="ORF">SAMN05421737_11438</name>
</gene>
<protein>
    <recommendedName>
        <fullName evidence="6">Ribosomal RNA small subunit methyltransferase I</fullName>
        <ecNumber evidence="6">2.1.1.198</ecNumber>
    </recommendedName>
    <alternativeName>
        <fullName evidence="6">16S rRNA 2'-O-ribose C1402 methyltransferase</fullName>
    </alternativeName>
    <alternativeName>
        <fullName evidence="6">rRNA (cytidine-2'-O-)-methyltransferase RsmI</fullName>
    </alternativeName>
</protein>
<evidence type="ECO:0000256" key="1">
    <source>
        <dbReference type="ARBA" id="ARBA00022490"/>
    </source>
</evidence>
<dbReference type="Pfam" id="PF00590">
    <property type="entry name" value="TP_methylase"/>
    <property type="match status" value="1"/>
</dbReference>
<comment type="similarity">
    <text evidence="6">Belongs to the methyltransferase superfamily. RsmI family.</text>
</comment>
<evidence type="ECO:0000259" key="7">
    <source>
        <dbReference type="Pfam" id="PF00590"/>
    </source>
</evidence>
<proteinExistence type="inferred from homology"/>
<dbReference type="HAMAP" id="MF_01877">
    <property type="entry name" value="16SrRNA_methyltr_I"/>
    <property type="match status" value="1"/>
</dbReference>
<dbReference type="PANTHER" id="PTHR46111:SF1">
    <property type="entry name" value="RIBOSOMAL RNA SMALL SUBUNIT METHYLTRANSFERASE I"/>
    <property type="match status" value="1"/>
</dbReference>
<dbReference type="InterPro" id="IPR014777">
    <property type="entry name" value="4pyrrole_Mease_sub1"/>
</dbReference>
<evidence type="ECO:0000256" key="4">
    <source>
        <dbReference type="ARBA" id="ARBA00022679"/>
    </source>
</evidence>
<keyword evidence="9" id="KW-1185">Reference proteome</keyword>
<evidence type="ECO:0000256" key="6">
    <source>
        <dbReference type="HAMAP-Rule" id="MF_01877"/>
    </source>
</evidence>
<keyword evidence="5 6" id="KW-0949">S-adenosyl-L-methionine</keyword>
<dbReference type="OrthoDB" id="9809084at2"/>
<keyword evidence="1 6" id="KW-0963">Cytoplasm</keyword>
<sequence>MKEQKSFQQTGGTLYLVPTPLGNLEDMTFRAVRLLQEVDFIAAEDTRQTRKLCSHFEIATPLVSYHEHNKQQAGAALLQRMHDGLQVALVSDAGMPGISDPGEDLVRLCLEEDLKVISLPGANAALTALVASGLPCDTFYFHGFLKRHKKIRQQQLETLSHLQQTLLFYEAPHRLAETLRAMYDVFGDRRVVIARELTKKFEEYQRGTLAEALTWCDVGTVKGEFCIVVEGYTGEVKEDESWWQSLTERQHVDHYIMLGKPQKDALKQVAKDRALPKREVYQRYHNDK</sequence>
<evidence type="ECO:0000313" key="8">
    <source>
        <dbReference type="EMBL" id="SDC73605.1"/>
    </source>
</evidence>
<dbReference type="CDD" id="cd11648">
    <property type="entry name" value="RsmI"/>
    <property type="match status" value="1"/>
</dbReference>
<dbReference type="PROSITE" id="PS01296">
    <property type="entry name" value="RSMI"/>
    <property type="match status" value="1"/>
</dbReference>
<name>A0A1G6P2E9_9BACI</name>
<evidence type="ECO:0000313" key="9">
    <source>
        <dbReference type="Proteomes" id="UP000242662"/>
    </source>
</evidence>
<accession>A0A1G6P2E9</accession>
<dbReference type="InterPro" id="IPR035996">
    <property type="entry name" value="4pyrrol_Methylase_sf"/>
</dbReference>
<dbReference type="EC" id="2.1.1.198" evidence="6"/>
<dbReference type="InterPro" id="IPR014776">
    <property type="entry name" value="4pyrrole_Mease_sub2"/>
</dbReference>
<dbReference type="Proteomes" id="UP000242662">
    <property type="component" value="Unassembled WGS sequence"/>
</dbReference>
<dbReference type="PANTHER" id="PTHR46111">
    <property type="entry name" value="RIBOSOMAL RNA SMALL SUBUNIT METHYLTRANSFERASE I"/>
    <property type="match status" value="1"/>
</dbReference>
<dbReference type="InterPro" id="IPR000878">
    <property type="entry name" value="4pyrrol_Mease"/>
</dbReference>
<dbReference type="InterPro" id="IPR018063">
    <property type="entry name" value="SAM_MeTrfase_RsmI_CS"/>
</dbReference>
<dbReference type="Gene3D" id="3.30.950.10">
    <property type="entry name" value="Methyltransferase, Cobalt-precorrin-4 Transmethylase, Domain 2"/>
    <property type="match status" value="1"/>
</dbReference>
<dbReference type="SUPFAM" id="SSF53790">
    <property type="entry name" value="Tetrapyrrole methylase"/>
    <property type="match status" value="1"/>
</dbReference>
<dbReference type="InterPro" id="IPR008189">
    <property type="entry name" value="rRNA_ssu_MeTfrase_I"/>
</dbReference>
<dbReference type="STRING" id="1464122.SAMN05421737_11438"/>
<dbReference type="PIRSF" id="PIRSF005917">
    <property type="entry name" value="MTase_YraL"/>
    <property type="match status" value="1"/>
</dbReference>
<dbReference type="Gene3D" id="3.40.1010.10">
    <property type="entry name" value="Cobalt-precorrin-4 Transmethylase, Domain 1"/>
    <property type="match status" value="1"/>
</dbReference>
<dbReference type="GO" id="GO:0005737">
    <property type="term" value="C:cytoplasm"/>
    <property type="evidence" value="ECO:0007669"/>
    <property type="project" value="UniProtKB-SubCell"/>
</dbReference>
<keyword evidence="3 6" id="KW-0489">Methyltransferase</keyword>
<evidence type="ECO:0000256" key="5">
    <source>
        <dbReference type="ARBA" id="ARBA00022691"/>
    </source>
</evidence>
<keyword evidence="4 6" id="KW-0808">Transferase</keyword>
<comment type="function">
    <text evidence="6">Catalyzes the 2'-O-methylation of the ribose of cytidine 1402 (C1402) in 16S rRNA.</text>
</comment>
<evidence type="ECO:0000256" key="2">
    <source>
        <dbReference type="ARBA" id="ARBA00022552"/>
    </source>
</evidence>
<keyword evidence="2 6" id="KW-0698">rRNA processing</keyword>
<reference evidence="9" key="1">
    <citation type="submission" date="2016-09" db="EMBL/GenBank/DDBJ databases">
        <authorList>
            <person name="Varghese N."/>
            <person name="Submissions S."/>
        </authorList>
    </citation>
    <scope>NUCLEOTIDE SEQUENCE [LARGE SCALE GENOMIC DNA]</scope>
    <source>
        <strain evidence="9">25nlg</strain>
    </source>
</reference>
<comment type="subcellular location">
    <subcellularLocation>
        <location evidence="6">Cytoplasm</location>
    </subcellularLocation>
</comment>
<dbReference type="EMBL" id="FMYM01000014">
    <property type="protein sequence ID" value="SDC73605.1"/>
    <property type="molecule type" value="Genomic_DNA"/>
</dbReference>
<evidence type="ECO:0000256" key="3">
    <source>
        <dbReference type="ARBA" id="ARBA00022603"/>
    </source>
</evidence>
<dbReference type="FunFam" id="3.30.950.10:FF:000002">
    <property type="entry name" value="Ribosomal RNA small subunit methyltransferase I"/>
    <property type="match status" value="1"/>
</dbReference>
<dbReference type="GO" id="GO:0070677">
    <property type="term" value="F:rRNA (cytosine-2'-O-)-methyltransferase activity"/>
    <property type="evidence" value="ECO:0007669"/>
    <property type="project" value="UniProtKB-UniRule"/>
</dbReference>
<dbReference type="RefSeq" id="WP_141769903.1">
    <property type="nucleotide sequence ID" value="NZ_FMYM01000014.1"/>
</dbReference>
<organism evidence="8 9">
    <name type="scientific">Shouchella lonarensis</name>
    <dbReference type="NCBI Taxonomy" id="1464122"/>
    <lineage>
        <taxon>Bacteria</taxon>
        <taxon>Bacillati</taxon>
        <taxon>Bacillota</taxon>
        <taxon>Bacilli</taxon>
        <taxon>Bacillales</taxon>
        <taxon>Bacillaceae</taxon>
        <taxon>Shouchella</taxon>
    </lineage>
</organism>
<dbReference type="FunFam" id="3.40.1010.10:FF:000002">
    <property type="entry name" value="Ribosomal RNA small subunit methyltransferase I"/>
    <property type="match status" value="1"/>
</dbReference>
<dbReference type="NCBIfam" id="TIGR00096">
    <property type="entry name" value="16S rRNA (cytidine(1402)-2'-O)-methyltransferase"/>
    <property type="match status" value="1"/>
</dbReference>